<dbReference type="PANTHER" id="PTHR24198:SF165">
    <property type="entry name" value="ANKYRIN REPEAT-CONTAINING PROTEIN-RELATED"/>
    <property type="match status" value="1"/>
</dbReference>
<feature type="repeat" description="ANK" evidence="3">
    <location>
        <begin position="208"/>
        <end position="240"/>
    </location>
</feature>
<dbReference type="OrthoDB" id="9995210at2759"/>
<dbReference type="Gene3D" id="1.25.40.20">
    <property type="entry name" value="Ankyrin repeat-containing domain"/>
    <property type="match status" value="2"/>
</dbReference>
<sequence>MENTRSYAEEAGYLLQRYGALYRDKVGDTALHLAVRANNFDCTEALIQCSADLSIRNEMGQLPVDEAEGSLKELLEKFQPEPLQAVLTGNASVLLKHLRQNWCSVNSIVKCGVVAALENGRFKLLSHLVRTTWASTTTIVKGGKNLLQLAVELAERKPEITNCCRILQDYKNTNELIHAVLAEDTKKLEEFLQIHHGYCINTRFRDKYGKTLLSHAIDSNNYAMVRLLVSAGSRVNQIRVRVNEQSKETVPLFFKALKMDIDPGIPQFLYSVQEDSEMMEKDENGNTALLRAVENGTSNQIIKWLLATQNGLNVCQRNKDSLNARELAKSRGRLDVVALIDNFILQQQKKFFLVNLPVHFYGLENLQFVDEHSGKSFIDLVAESKDEDDYKSLKHYKAIECNRYPLHYACALPLGQDEIFIRILLEKDPELIEKKMDKDGHFPVEYSNMRGSKEIRQMLYDARTLDAYGVVGVKSKL</sequence>
<proteinExistence type="predicted"/>
<dbReference type="PANTHER" id="PTHR24198">
    <property type="entry name" value="ANKYRIN REPEAT AND PROTEIN KINASE DOMAIN-CONTAINING PROTEIN"/>
    <property type="match status" value="1"/>
</dbReference>
<dbReference type="InterPro" id="IPR036770">
    <property type="entry name" value="Ankyrin_rpt-contain_sf"/>
</dbReference>
<dbReference type="InterPro" id="IPR002110">
    <property type="entry name" value="Ankyrin_rpt"/>
</dbReference>
<dbReference type="Pfam" id="PF00023">
    <property type="entry name" value="Ank"/>
    <property type="match status" value="1"/>
</dbReference>
<gene>
    <name evidence="4" type="ORF">C0Q70_05155</name>
</gene>
<dbReference type="PROSITE" id="PS50297">
    <property type="entry name" value="ANK_REP_REGION"/>
    <property type="match status" value="1"/>
</dbReference>
<name>A0A2T7PKE1_POMCA</name>
<accession>A0A2T7PKE1</accession>
<dbReference type="SMART" id="SM00248">
    <property type="entry name" value="ANK"/>
    <property type="match status" value="4"/>
</dbReference>
<dbReference type="AlphaFoldDB" id="A0A2T7PKE1"/>
<protein>
    <submittedName>
        <fullName evidence="4">Uncharacterized protein</fullName>
    </submittedName>
</protein>
<dbReference type="Proteomes" id="UP000245119">
    <property type="component" value="Linkage Group LG3"/>
</dbReference>
<keyword evidence="1" id="KW-0677">Repeat</keyword>
<feature type="repeat" description="ANK" evidence="3">
    <location>
        <begin position="26"/>
        <end position="58"/>
    </location>
</feature>
<evidence type="ECO:0000256" key="1">
    <source>
        <dbReference type="ARBA" id="ARBA00022737"/>
    </source>
</evidence>
<keyword evidence="5" id="KW-1185">Reference proteome</keyword>
<evidence type="ECO:0000256" key="2">
    <source>
        <dbReference type="ARBA" id="ARBA00023043"/>
    </source>
</evidence>
<evidence type="ECO:0000313" key="4">
    <source>
        <dbReference type="EMBL" id="PVD33893.1"/>
    </source>
</evidence>
<comment type="caution">
    <text evidence="4">The sequence shown here is derived from an EMBL/GenBank/DDBJ whole genome shotgun (WGS) entry which is preliminary data.</text>
</comment>
<keyword evidence="2 3" id="KW-0040">ANK repeat</keyword>
<evidence type="ECO:0000313" key="5">
    <source>
        <dbReference type="Proteomes" id="UP000245119"/>
    </source>
</evidence>
<dbReference type="PROSITE" id="PS50088">
    <property type="entry name" value="ANK_REPEAT"/>
    <property type="match status" value="2"/>
</dbReference>
<dbReference type="EMBL" id="PZQS01000003">
    <property type="protein sequence ID" value="PVD33893.1"/>
    <property type="molecule type" value="Genomic_DNA"/>
</dbReference>
<evidence type="ECO:0000256" key="3">
    <source>
        <dbReference type="PROSITE-ProRule" id="PRU00023"/>
    </source>
</evidence>
<dbReference type="SUPFAM" id="SSF48403">
    <property type="entry name" value="Ankyrin repeat"/>
    <property type="match status" value="1"/>
</dbReference>
<reference evidence="4 5" key="1">
    <citation type="submission" date="2018-04" db="EMBL/GenBank/DDBJ databases">
        <title>The genome of golden apple snail Pomacea canaliculata provides insight into stress tolerance and invasive adaptation.</title>
        <authorList>
            <person name="Liu C."/>
            <person name="Liu B."/>
            <person name="Ren Y."/>
            <person name="Zhang Y."/>
            <person name="Wang H."/>
            <person name="Li S."/>
            <person name="Jiang F."/>
            <person name="Yin L."/>
            <person name="Zhang G."/>
            <person name="Qian W."/>
            <person name="Fan W."/>
        </authorList>
    </citation>
    <scope>NUCLEOTIDE SEQUENCE [LARGE SCALE GENOMIC DNA]</scope>
    <source>
        <strain evidence="4">SZHN2017</strain>
        <tissue evidence="4">Muscle</tissue>
    </source>
</reference>
<organism evidence="4 5">
    <name type="scientific">Pomacea canaliculata</name>
    <name type="common">Golden apple snail</name>
    <dbReference type="NCBI Taxonomy" id="400727"/>
    <lineage>
        <taxon>Eukaryota</taxon>
        <taxon>Metazoa</taxon>
        <taxon>Spiralia</taxon>
        <taxon>Lophotrochozoa</taxon>
        <taxon>Mollusca</taxon>
        <taxon>Gastropoda</taxon>
        <taxon>Caenogastropoda</taxon>
        <taxon>Architaenioglossa</taxon>
        <taxon>Ampullarioidea</taxon>
        <taxon>Ampullariidae</taxon>
        <taxon>Pomacea</taxon>
    </lineage>
</organism>
<dbReference type="STRING" id="400727.A0A2T7PKE1"/>